<comment type="caution">
    <text evidence="5">The sequence shown here is derived from an EMBL/GenBank/DDBJ whole genome shotgun (WGS) entry which is preliminary data.</text>
</comment>
<dbReference type="Proteomes" id="UP000294003">
    <property type="component" value="Unassembled WGS sequence"/>
</dbReference>
<dbReference type="Pfam" id="PF17111">
    <property type="entry name" value="PigL_N"/>
    <property type="match status" value="1"/>
</dbReference>
<evidence type="ECO:0000313" key="5">
    <source>
        <dbReference type="EMBL" id="RYO78692.1"/>
    </source>
</evidence>
<name>A0ABY0GW43_9PEZI</name>
<evidence type="ECO:0000256" key="1">
    <source>
        <dbReference type="ARBA" id="ARBA00022737"/>
    </source>
</evidence>
<dbReference type="Gene3D" id="3.40.50.300">
    <property type="entry name" value="P-loop containing nucleotide triphosphate hydrolases"/>
    <property type="match status" value="1"/>
</dbReference>
<evidence type="ECO:0000256" key="2">
    <source>
        <dbReference type="SAM" id="Coils"/>
    </source>
</evidence>
<dbReference type="SUPFAM" id="SSF48452">
    <property type="entry name" value="TPR-like"/>
    <property type="match status" value="2"/>
</dbReference>
<dbReference type="EMBL" id="QJNS01000367">
    <property type="protein sequence ID" value="RYO78692.1"/>
    <property type="molecule type" value="Genomic_DNA"/>
</dbReference>
<evidence type="ECO:0008006" key="7">
    <source>
        <dbReference type="Google" id="ProtNLM"/>
    </source>
</evidence>
<dbReference type="SUPFAM" id="SSF52540">
    <property type="entry name" value="P-loop containing nucleoside triphosphate hydrolases"/>
    <property type="match status" value="1"/>
</dbReference>
<feature type="domain" description="Azaphilone pigments biosynthesis cluster protein L N-terminal" evidence="3">
    <location>
        <begin position="2"/>
        <end position="136"/>
    </location>
</feature>
<dbReference type="InterPro" id="IPR031348">
    <property type="entry name" value="PigL_N"/>
</dbReference>
<keyword evidence="6" id="KW-1185">Reference proteome</keyword>
<dbReference type="Pfam" id="PF13374">
    <property type="entry name" value="TPR_10"/>
    <property type="match status" value="1"/>
</dbReference>
<protein>
    <recommendedName>
        <fullName evidence="7">NACHT domain-containing protein</fullName>
    </recommendedName>
</protein>
<keyword evidence="1" id="KW-0677">Repeat</keyword>
<reference evidence="5 6" key="1">
    <citation type="submission" date="2018-06" db="EMBL/GenBank/DDBJ databases">
        <title>Complete Genomes of Monosporascus.</title>
        <authorList>
            <person name="Robinson A.J."/>
            <person name="Natvig D.O."/>
        </authorList>
    </citation>
    <scope>NUCLEOTIDE SEQUENCE [LARGE SCALE GENOMIC DNA]</scope>
    <source>
        <strain evidence="5 6">CBS 609.92</strain>
    </source>
</reference>
<proteinExistence type="predicted"/>
<dbReference type="Pfam" id="PF13424">
    <property type="entry name" value="TPR_12"/>
    <property type="match status" value="1"/>
</dbReference>
<dbReference type="Pfam" id="PF24883">
    <property type="entry name" value="NPHP3_N"/>
    <property type="match status" value="1"/>
</dbReference>
<organism evidence="5 6">
    <name type="scientific">Monosporascus cannonballus</name>
    <dbReference type="NCBI Taxonomy" id="155416"/>
    <lineage>
        <taxon>Eukaryota</taxon>
        <taxon>Fungi</taxon>
        <taxon>Dikarya</taxon>
        <taxon>Ascomycota</taxon>
        <taxon>Pezizomycotina</taxon>
        <taxon>Sordariomycetes</taxon>
        <taxon>Xylariomycetidae</taxon>
        <taxon>Xylariales</taxon>
        <taxon>Xylariales incertae sedis</taxon>
        <taxon>Monosporascus</taxon>
    </lineage>
</organism>
<sequence length="861" mass="97495">MEGIGVAASIIAIIEFSAKIASLCVQYSSAVKDANNDIARLQKEVRSLNDVLREVERLLDSPDSAKLSASQKLHDALNQCSSTFAKLKKRLDPGKTRKFLSYTGIRKLKWPFKSKEVEKDLENLERCKQTLCLALQVDQTALIRDIHQKIDLAKLPFAEGASFDSHSDEHDTRCHPGTRTDLLRQITEWARDPQGKCIFWLNGMAGTGKSTVSRTVAQSFASKDQLGASFFFKRGEGDRGNAARFFTTITAQLVLKLPGLIPYVRAAIEADPTISGKELEEQFEKLIFQPFSEMEHDRPQTLKRVIVIDALDECEREEDIGTILRLLSRSRHIGLQIFVTSKPELPIRLGFRDISGGTYQELVLHEIPQSIIEHDISAFLRYELAKIRDRPSLPPDWPGETKIQALVRMATPLFIFAATVCRFIGDRRWNPDERLATVLKYQAATEMSKLDRTYLPILDQLFIDLTDSEREKLAQEFREIIGSIVVLADPLSSGSLASLLGIPKEVVDRNLDPLHSVLSVPSSQDSPLQEFAEFVSWLDQEGHAEALCRKFLLCMAHELENRKGEYGDSDWRAVQCQMMMDLVGDMLNLSRQSEADRVTLCVVSNEAPSAVSRITEILEESNALPMHRQVELLLRLAHQLRRVRQLTDPLELLFNLILQKSSTIPVYALIAIGEFCHGLDKYDRALKFFHAALVKVENREVPVKYLILNSIGRVHCYLGHYQDAEGMFRQAAKGIEKTLGLEHKNTLESINHLGDALYWQEKYVEAEEAYRRAAKGREKTLGLEHKNTLESINYLGDALYWQEKYAEAEEAYRRAAKGREKTLGLQHEGTLESINNLENTLFWQDEGTEAEDVEAEDAEAE</sequence>
<keyword evidence="2" id="KW-0175">Coiled coil</keyword>
<dbReference type="InterPro" id="IPR011990">
    <property type="entry name" value="TPR-like_helical_dom_sf"/>
</dbReference>
<feature type="domain" description="Nephrocystin 3-like N-terminal" evidence="4">
    <location>
        <begin position="185"/>
        <end position="341"/>
    </location>
</feature>
<evidence type="ECO:0000259" key="3">
    <source>
        <dbReference type="Pfam" id="PF17111"/>
    </source>
</evidence>
<gene>
    <name evidence="5" type="ORF">DL762_008569</name>
</gene>
<accession>A0ABY0GW43</accession>
<feature type="coiled-coil region" evidence="2">
    <location>
        <begin position="24"/>
        <end position="58"/>
    </location>
</feature>
<dbReference type="SMART" id="SM00028">
    <property type="entry name" value="TPR"/>
    <property type="match status" value="4"/>
</dbReference>
<dbReference type="InterPro" id="IPR027417">
    <property type="entry name" value="P-loop_NTPase"/>
</dbReference>
<dbReference type="InterPro" id="IPR019734">
    <property type="entry name" value="TPR_rpt"/>
</dbReference>
<dbReference type="PANTHER" id="PTHR10039">
    <property type="entry name" value="AMELOGENIN"/>
    <property type="match status" value="1"/>
</dbReference>
<dbReference type="Gene3D" id="1.25.40.10">
    <property type="entry name" value="Tetratricopeptide repeat domain"/>
    <property type="match status" value="1"/>
</dbReference>
<dbReference type="InterPro" id="IPR056884">
    <property type="entry name" value="NPHP3-like_N"/>
</dbReference>
<evidence type="ECO:0000313" key="6">
    <source>
        <dbReference type="Proteomes" id="UP000294003"/>
    </source>
</evidence>
<dbReference type="PANTHER" id="PTHR10039:SF16">
    <property type="entry name" value="GPI INOSITOL-DEACYLASE"/>
    <property type="match status" value="1"/>
</dbReference>
<evidence type="ECO:0000259" key="4">
    <source>
        <dbReference type="Pfam" id="PF24883"/>
    </source>
</evidence>